<dbReference type="InterPro" id="IPR021858">
    <property type="entry name" value="Fun_TF"/>
</dbReference>
<dbReference type="RefSeq" id="XP_047842753.1">
    <property type="nucleotide sequence ID" value="XM_047986770.1"/>
</dbReference>
<gene>
    <name evidence="5" type="ORF">JDV02_005466</name>
</gene>
<dbReference type="GeneID" id="72067415"/>
<dbReference type="PANTHER" id="PTHR37534:SF4">
    <property type="entry name" value="ZN(II)2CYS6 TRANSCRIPTION FACTOR (EUROFUNG)"/>
    <property type="match status" value="1"/>
</dbReference>
<evidence type="ECO:0000313" key="5">
    <source>
        <dbReference type="EMBL" id="UNI19272.1"/>
    </source>
</evidence>
<feature type="domain" description="Zn(2)-C6 fungal-type" evidence="4">
    <location>
        <begin position="21"/>
        <end position="51"/>
    </location>
</feature>
<dbReference type="SUPFAM" id="SSF57701">
    <property type="entry name" value="Zn2/Cys6 DNA-binding domain"/>
    <property type="match status" value="1"/>
</dbReference>
<dbReference type="InterPro" id="IPR036864">
    <property type="entry name" value="Zn2-C6_fun-type_DNA-bd_sf"/>
</dbReference>
<evidence type="ECO:0000259" key="4">
    <source>
        <dbReference type="PROSITE" id="PS50048"/>
    </source>
</evidence>
<dbReference type="SMART" id="SM00066">
    <property type="entry name" value="GAL4"/>
    <property type="match status" value="1"/>
</dbReference>
<feature type="region of interest" description="Disordered" evidence="3">
    <location>
        <begin position="237"/>
        <end position="265"/>
    </location>
</feature>
<dbReference type="GO" id="GO:0008270">
    <property type="term" value="F:zinc ion binding"/>
    <property type="evidence" value="ECO:0007669"/>
    <property type="project" value="InterPro"/>
</dbReference>
<reference evidence="5" key="1">
    <citation type="submission" date="2021-11" db="EMBL/GenBank/DDBJ databases">
        <title>Purpureocillium_takamizusanense_genome.</title>
        <authorList>
            <person name="Nguyen N.-H."/>
        </authorList>
    </citation>
    <scope>NUCLEOTIDE SEQUENCE</scope>
    <source>
        <strain evidence="5">PT3</strain>
    </source>
</reference>
<keyword evidence="2" id="KW-0539">Nucleus</keyword>
<dbReference type="Pfam" id="PF11951">
    <property type="entry name" value="Fungal_trans_2"/>
    <property type="match status" value="1"/>
</dbReference>
<proteinExistence type="predicted"/>
<evidence type="ECO:0000256" key="1">
    <source>
        <dbReference type="ARBA" id="ARBA00004123"/>
    </source>
</evidence>
<evidence type="ECO:0000256" key="2">
    <source>
        <dbReference type="ARBA" id="ARBA00023242"/>
    </source>
</evidence>
<name>A0A9Q8QHC9_9HYPO</name>
<dbReference type="KEGG" id="ptkz:JDV02_005466"/>
<keyword evidence="6" id="KW-1185">Reference proteome</keyword>
<dbReference type="CDD" id="cd12148">
    <property type="entry name" value="fungal_TF_MHR"/>
    <property type="match status" value="1"/>
</dbReference>
<dbReference type="PROSITE" id="PS50048">
    <property type="entry name" value="ZN2_CY6_FUNGAL_2"/>
    <property type="match status" value="1"/>
</dbReference>
<dbReference type="PROSITE" id="PS00463">
    <property type="entry name" value="ZN2_CY6_FUNGAL_1"/>
    <property type="match status" value="1"/>
</dbReference>
<sequence length="655" mass="73169">MDSSPSASGSAPAKRIRTRTGCLACRRKKRKCDERRPSCGACCRRGQPCEWGLRLTFRAENARCLDGSHPSMARTRRRPPKGYQILDVTSNVIRGYKVLSPPPDQLRISPEECQDGRGDADTHILVTPPVACDQASPFPTRSLDRDTNSCLTATNGSPSTQRQTESAVANLLYFSQGGQQSPPLPIGLDVPDYLDQQLQVITPDGTSSTEDGIFLPGSAYHELHSTLRSHLIHEVKSNAPTRQATPRLELDDHDGSSQDQGKVPECPLELPASVVEVPSLLSKEDECVLWRNWFDTVSPWLDKFDNDRHFQQILPTMAPDHHHLRYAILALSARQMELKENTSPTDRSLALYQQAIHHLLPHLPSRSTAVIASCVILCVLEMMSCSPKAWQRHLDGCASLMEAVGINGFVGGVDQALFWCFARMDVCGGLISSVTTLIPVSHWASNLSNSHNDLDSDVHRFRAVQDFTSWSNYAVYLTAQVLDLLAPLSDTAALHVGNRSDPSFRTRWYKLWRYVSEWHDARPPPLLPIVTIPSSAKSPFPTVIFSNPAAISGNQLYHTAALLMLQNQPPGVRLSPRPRTILWHARRVCAISMSNEHHGAWTNGIQPLWVAGRCMSHPEEHRAILELLDKIERKSGWRTKWRAEDLKTYWGDLEE</sequence>
<dbReference type="Proteomes" id="UP000829364">
    <property type="component" value="Chromosome 4"/>
</dbReference>
<dbReference type="AlphaFoldDB" id="A0A9Q8QHC9"/>
<protein>
    <recommendedName>
        <fullName evidence="4">Zn(2)-C6 fungal-type domain-containing protein</fullName>
    </recommendedName>
</protein>
<organism evidence="5 6">
    <name type="scientific">Purpureocillium takamizusanense</name>
    <dbReference type="NCBI Taxonomy" id="2060973"/>
    <lineage>
        <taxon>Eukaryota</taxon>
        <taxon>Fungi</taxon>
        <taxon>Dikarya</taxon>
        <taxon>Ascomycota</taxon>
        <taxon>Pezizomycotina</taxon>
        <taxon>Sordariomycetes</taxon>
        <taxon>Hypocreomycetidae</taxon>
        <taxon>Hypocreales</taxon>
        <taxon>Ophiocordycipitaceae</taxon>
        <taxon>Purpureocillium</taxon>
    </lineage>
</organism>
<dbReference type="EMBL" id="CP086357">
    <property type="protein sequence ID" value="UNI19272.1"/>
    <property type="molecule type" value="Genomic_DNA"/>
</dbReference>
<dbReference type="InterPro" id="IPR001138">
    <property type="entry name" value="Zn2Cys6_DnaBD"/>
</dbReference>
<comment type="subcellular location">
    <subcellularLocation>
        <location evidence="1">Nucleus</location>
    </subcellularLocation>
</comment>
<evidence type="ECO:0000256" key="3">
    <source>
        <dbReference type="SAM" id="MobiDB-lite"/>
    </source>
</evidence>
<dbReference type="GO" id="GO:0005634">
    <property type="term" value="C:nucleus"/>
    <property type="evidence" value="ECO:0007669"/>
    <property type="project" value="UniProtKB-SubCell"/>
</dbReference>
<dbReference type="GO" id="GO:0045944">
    <property type="term" value="P:positive regulation of transcription by RNA polymerase II"/>
    <property type="evidence" value="ECO:0007669"/>
    <property type="project" value="TreeGrafter"/>
</dbReference>
<dbReference type="PANTHER" id="PTHR37534">
    <property type="entry name" value="TRANSCRIPTIONAL ACTIVATOR PROTEIN UGA3"/>
    <property type="match status" value="1"/>
</dbReference>
<dbReference type="OrthoDB" id="415590at2759"/>
<evidence type="ECO:0000313" key="6">
    <source>
        <dbReference type="Proteomes" id="UP000829364"/>
    </source>
</evidence>
<dbReference type="CDD" id="cd00067">
    <property type="entry name" value="GAL4"/>
    <property type="match status" value="1"/>
</dbReference>
<accession>A0A9Q8QHC9</accession>
<dbReference type="GO" id="GO:0000981">
    <property type="term" value="F:DNA-binding transcription factor activity, RNA polymerase II-specific"/>
    <property type="evidence" value="ECO:0007669"/>
    <property type="project" value="InterPro"/>
</dbReference>
<dbReference type="GO" id="GO:0000976">
    <property type="term" value="F:transcription cis-regulatory region binding"/>
    <property type="evidence" value="ECO:0007669"/>
    <property type="project" value="TreeGrafter"/>
</dbReference>
<dbReference type="Gene3D" id="4.10.240.10">
    <property type="entry name" value="Zn(2)-C6 fungal-type DNA-binding domain"/>
    <property type="match status" value="1"/>
</dbReference>
<dbReference type="Pfam" id="PF00172">
    <property type="entry name" value="Zn_clus"/>
    <property type="match status" value="1"/>
</dbReference>